<keyword evidence="1" id="KW-0812">Transmembrane</keyword>
<feature type="transmembrane region" description="Helical" evidence="1">
    <location>
        <begin position="251"/>
        <end position="271"/>
    </location>
</feature>
<organism evidence="2 3">
    <name type="scientific">Conyzicola nivalis</name>
    <dbReference type="NCBI Taxonomy" id="1477021"/>
    <lineage>
        <taxon>Bacteria</taxon>
        <taxon>Bacillati</taxon>
        <taxon>Actinomycetota</taxon>
        <taxon>Actinomycetes</taxon>
        <taxon>Micrococcales</taxon>
        <taxon>Microbacteriaceae</taxon>
        <taxon>Conyzicola</taxon>
    </lineage>
</organism>
<reference evidence="2 3" key="1">
    <citation type="submission" date="2024-06" db="EMBL/GenBank/DDBJ databases">
        <title>Sorghum-associated microbial communities from plants grown in Nebraska, USA.</title>
        <authorList>
            <person name="Schachtman D."/>
        </authorList>
    </citation>
    <scope>NUCLEOTIDE SEQUENCE [LARGE SCALE GENOMIC DNA]</scope>
    <source>
        <strain evidence="2 3">2857</strain>
    </source>
</reference>
<protein>
    <submittedName>
        <fullName evidence="2">Uncharacterized protein</fullName>
    </submittedName>
</protein>
<keyword evidence="3" id="KW-1185">Reference proteome</keyword>
<feature type="transmembrane region" description="Helical" evidence="1">
    <location>
        <begin position="144"/>
        <end position="165"/>
    </location>
</feature>
<comment type="caution">
    <text evidence="2">The sequence shown here is derived from an EMBL/GenBank/DDBJ whole genome shotgun (WGS) entry which is preliminary data.</text>
</comment>
<evidence type="ECO:0000313" key="3">
    <source>
        <dbReference type="Proteomes" id="UP001549257"/>
    </source>
</evidence>
<evidence type="ECO:0000256" key="1">
    <source>
        <dbReference type="SAM" id="Phobius"/>
    </source>
</evidence>
<feature type="transmembrane region" description="Helical" evidence="1">
    <location>
        <begin position="172"/>
        <end position="191"/>
    </location>
</feature>
<accession>A0ABV2QIZ6</accession>
<proteinExistence type="predicted"/>
<keyword evidence="1" id="KW-0472">Membrane</keyword>
<feature type="transmembrane region" description="Helical" evidence="1">
    <location>
        <begin position="110"/>
        <end position="132"/>
    </location>
</feature>
<keyword evidence="1" id="KW-1133">Transmembrane helix</keyword>
<dbReference type="RefSeq" id="WP_354023214.1">
    <property type="nucleotide sequence ID" value="NZ_JBEPSJ010000001.1"/>
</dbReference>
<feature type="transmembrane region" description="Helical" evidence="1">
    <location>
        <begin position="197"/>
        <end position="215"/>
    </location>
</feature>
<sequence>MNPGDVDLPRTFSVAVPFLPVAASRSMNGILRDESLADVRHDQLRDADFHKMLRWYPSAWRERNSAAVVSILLDQAEALGRDRPGAGDRLALALGGIWERFVAPVRLPRGAVVALALNAAFSVFYFVFIAWGPGIEFAGTVGPFTNPSVVAGTLFVFALGFAVAGRGRTARLLSGLGIAVVVAVGILSQTFTWLGPSWSTVAIFAGFAFFAVFPPQSPRRTFWTIAALSSLVAVLTVVPIAWAGLIAYRPAILAAEIVLSAGIVAFGVRIITRLRTIGEAV</sequence>
<gene>
    <name evidence="2" type="ORF">ABIE21_000509</name>
</gene>
<dbReference type="Proteomes" id="UP001549257">
    <property type="component" value="Unassembled WGS sequence"/>
</dbReference>
<name>A0ABV2QIZ6_9MICO</name>
<feature type="transmembrane region" description="Helical" evidence="1">
    <location>
        <begin position="222"/>
        <end position="245"/>
    </location>
</feature>
<dbReference type="EMBL" id="JBEPSJ010000001">
    <property type="protein sequence ID" value="MET4581019.1"/>
    <property type="molecule type" value="Genomic_DNA"/>
</dbReference>
<evidence type="ECO:0000313" key="2">
    <source>
        <dbReference type="EMBL" id="MET4581019.1"/>
    </source>
</evidence>